<sequence>MARSFTYSALTLRVKPSGESNRDAWFLTAEEGLLKATVFGGPKSKLRAHVASFNQGMLWIYHDPIRDSRKVSDFDVKNWRPGLRELFQRAMAADALAETILASLGSGGSFPHALDMAGLTLDALDTADEKTCARILIHFLWNWADLLGVQPDLHHCSSCACEVPRDGILWYDTREDALLCQNCSPGDGITAGPGARLWLNAVEDLQPQALSRISLDEVSLAQAKALTTAILTGALGKRLTTWDNV</sequence>
<evidence type="ECO:0000259" key="8">
    <source>
        <dbReference type="Pfam" id="PF11967"/>
    </source>
</evidence>
<dbReference type="SUPFAM" id="SSF57863">
    <property type="entry name" value="ArfGap/RecO-like zinc finger"/>
    <property type="match status" value="1"/>
</dbReference>
<dbReference type="GO" id="GO:0006302">
    <property type="term" value="P:double-strand break repair"/>
    <property type="evidence" value="ECO:0007669"/>
    <property type="project" value="TreeGrafter"/>
</dbReference>
<evidence type="ECO:0000256" key="2">
    <source>
        <dbReference type="ARBA" id="ARBA00021310"/>
    </source>
</evidence>
<evidence type="ECO:0000313" key="10">
    <source>
        <dbReference type="Proteomes" id="UP000009222"/>
    </source>
</evidence>
<dbReference type="PANTHER" id="PTHR33991:SF1">
    <property type="entry name" value="DNA REPAIR PROTEIN RECO"/>
    <property type="match status" value="1"/>
</dbReference>
<comment type="function">
    <text evidence="7">Involved in DNA repair and RecF pathway recombination.</text>
</comment>
<dbReference type="OrthoDB" id="368293at2"/>
<keyword evidence="3 7" id="KW-0227">DNA damage</keyword>
<reference evidence="9 10" key="2">
    <citation type="journal article" date="2011" name="ISME J.">
        <title>RNA-seq reveals cooperative metabolic interactions between two termite-gut spirochete species in co-culture.</title>
        <authorList>
            <person name="Rosenthal A.Z."/>
            <person name="Matson E.G."/>
            <person name="Eldar A."/>
            <person name="Leadbetter J.R."/>
        </authorList>
    </citation>
    <scope>NUCLEOTIDE SEQUENCE [LARGE SCALE GENOMIC DNA]</scope>
    <source>
        <strain evidence="10">ATCC BAA-888 / DSM 13862 / ZAS-9</strain>
    </source>
</reference>
<reference evidence="10" key="1">
    <citation type="submission" date="2009-12" db="EMBL/GenBank/DDBJ databases">
        <title>Complete sequence of Treponema azotonutricium strain ZAS-9.</title>
        <authorList>
            <person name="Tetu S.G."/>
            <person name="Matson E."/>
            <person name="Ren Q."/>
            <person name="Seshadri R."/>
            <person name="Elbourne L."/>
            <person name="Hassan K.A."/>
            <person name="Durkin A."/>
            <person name="Radune D."/>
            <person name="Mohamoud Y."/>
            <person name="Shay R."/>
            <person name="Jin S."/>
            <person name="Zhang X."/>
            <person name="Lucey K."/>
            <person name="Ballor N.R."/>
            <person name="Ottesen E."/>
            <person name="Rosenthal R."/>
            <person name="Allen A."/>
            <person name="Leadbetter J.R."/>
            <person name="Paulsen I.T."/>
        </authorList>
    </citation>
    <scope>NUCLEOTIDE SEQUENCE [LARGE SCALE GENOMIC DNA]</scope>
    <source>
        <strain evidence="10">ATCC BAA-888 / DSM 13862 / ZAS-9</strain>
    </source>
</reference>
<dbReference type="InterPro" id="IPR022572">
    <property type="entry name" value="DNA_rep/recomb_RecO_N"/>
</dbReference>
<dbReference type="Proteomes" id="UP000009222">
    <property type="component" value="Chromosome"/>
</dbReference>
<dbReference type="InterPro" id="IPR042242">
    <property type="entry name" value="RecO_C"/>
</dbReference>
<dbReference type="Pfam" id="PF11967">
    <property type="entry name" value="RecO_N"/>
    <property type="match status" value="1"/>
</dbReference>
<dbReference type="EMBL" id="CP001841">
    <property type="protein sequence ID" value="AEF83516.1"/>
    <property type="molecule type" value="Genomic_DNA"/>
</dbReference>
<dbReference type="SUPFAM" id="SSF50249">
    <property type="entry name" value="Nucleic acid-binding proteins"/>
    <property type="match status" value="1"/>
</dbReference>
<dbReference type="RefSeq" id="WP_015710784.1">
    <property type="nucleotide sequence ID" value="NC_015577.1"/>
</dbReference>
<dbReference type="KEGG" id="taz:TREAZ_1210"/>
<dbReference type="InterPro" id="IPR037278">
    <property type="entry name" value="ARFGAP/RecO"/>
</dbReference>
<evidence type="ECO:0000256" key="6">
    <source>
        <dbReference type="ARBA" id="ARBA00033409"/>
    </source>
</evidence>
<dbReference type="HOGENOM" id="CLU_090345_0_0_12"/>
<dbReference type="Pfam" id="PF02565">
    <property type="entry name" value="RecO_C"/>
    <property type="match status" value="1"/>
</dbReference>
<gene>
    <name evidence="7 9" type="primary">recO</name>
    <name evidence="9" type="ordered locus">TREAZ_1210</name>
</gene>
<dbReference type="Gene3D" id="1.20.1440.120">
    <property type="entry name" value="Recombination protein O, C-terminal domain"/>
    <property type="match status" value="1"/>
</dbReference>
<dbReference type="eggNOG" id="COG1381">
    <property type="taxonomic scope" value="Bacteria"/>
</dbReference>
<keyword evidence="10" id="KW-1185">Reference proteome</keyword>
<keyword evidence="4 7" id="KW-0233">DNA recombination</keyword>
<dbReference type="NCBIfam" id="TIGR00613">
    <property type="entry name" value="reco"/>
    <property type="match status" value="1"/>
</dbReference>
<dbReference type="InterPro" id="IPR012340">
    <property type="entry name" value="NA-bd_OB-fold"/>
</dbReference>
<protein>
    <recommendedName>
        <fullName evidence="2 7">DNA repair protein RecO</fullName>
    </recommendedName>
    <alternativeName>
        <fullName evidence="6 7">Recombination protein O</fullName>
    </alternativeName>
</protein>
<dbReference type="GO" id="GO:0006310">
    <property type="term" value="P:DNA recombination"/>
    <property type="evidence" value="ECO:0007669"/>
    <property type="project" value="UniProtKB-UniRule"/>
</dbReference>
<dbReference type="GO" id="GO:0043590">
    <property type="term" value="C:bacterial nucleoid"/>
    <property type="evidence" value="ECO:0007669"/>
    <property type="project" value="TreeGrafter"/>
</dbReference>
<evidence type="ECO:0000256" key="3">
    <source>
        <dbReference type="ARBA" id="ARBA00022763"/>
    </source>
</evidence>
<evidence type="ECO:0000256" key="1">
    <source>
        <dbReference type="ARBA" id="ARBA00007452"/>
    </source>
</evidence>
<dbReference type="InParanoid" id="F5Y6R0"/>
<dbReference type="STRING" id="545695.TREAZ_1210"/>
<evidence type="ECO:0000313" key="9">
    <source>
        <dbReference type="EMBL" id="AEF83516.1"/>
    </source>
</evidence>
<dbReference type="PANTHER" id="PTHR33991">
    <property type="entry name" value="DNA REPAIR PROTEIN RECO"/>
    <property type="match status" value="1"/>
</dbReference>
<dbReference type="AlphaFoldDB" id="F5Y6R0"/>
<dbReference type="InterPro" id="IPR003717">
    <property type="entry name" value="RecO"/>
</dbReference>
<proteinExistence type="inferred from homology"/>
<name>F5Y6R0_LEAAZ</name>
<evidence type="ECO:0000256" key="5">
    <source>
        <dbReference type="ARBA" id="ARBA00023204"/>
    </source>
</evidence>
<organism evidence="9 10">
    <name type="scientific">Leadbettera azotonutricia (strain ATCC BAA-888 / DSM 13862 / ZAS-9)</name>
    <name type="common">Treponema azotonutricium</name>
    <dbReference type="NCBI Taxonomy" id="545695"/>
    <lineage>
        <taxon>Bacteria</taxon>
        <taxon>Pseudomonadati</taxon>
        <taxon>Spirochaetota</taxon>
        <taxon>Spirochaetia</taxon>
        <taxon>Spirochaetales</taxon>
        <taxon>Breznakiellaceae</taxon>
        <taxon>Leadbettera</taxon>
    </lineage>
</organism>
<dbReference type="HAMAP" id="MF_00201">
    <property type="entry name" value="RecO"/>
    <property type="match status" value="1"/>
</dbReference>
<evidence type="ECO:0000256" key="4">
    <source>
        <dbReference type="ARBA" id="ARBA00023172"/>
    </source>
</evidence>
<feature type="domain" description="DNA replication/recombination mediator RecO N-terminal" evidence="8">
    <location>
        <begin position="4"/>
        <end position="61"/>
    </location>
</feature>
<comment type="similarity">
    <text evidence="1 7">Belongs to the RecO family.</text>
</comment>
<evidence type="ECO:0000256" key="7">
    <source>
        <dbReference type="HAMAP-Rule" id="MF_00201"/>
    </source>
</evidence>
<accession>F5Y6R0</accession>
<keyword evidence="5 7" id="KW-0234">DNA repair</keyword>